<evidence type="ECO:0000313" key="1">
    <source>
        <dbReference type="EMBL" id="KAJ0175501.1"/>
    </source>
</evidence>
<gene>
    <name evidence="1" type="ORF">K1T71_008660</name>
</gene>
<comment type="caution">
    <text evidence="1">The sequence shown here is derived from an EMBL/GenBank/DDBJ whole genome shotgun (WGS) entry which is preliminary data.</text>
</comment>
<accession>A0ACC1CV01</accession>
<keyword evidence="2" id="KW-1185">Reference proteome</keyword>
<organism evidence="1 2">
    <name type="scientific">Dendrolimus kikuchii</name>
    <dbReference type="NCBI Taxonomy" id="765133"/>
    <lineage>
        <taxon>Eukaryota</taxon>
        <taxon>Metazoa</taxon>
        <taxon>Ecdysozoa</taxon>
        <taxon>Arthropoda</taxon>
        <taxon>Hexapoda</taxon>
        <taxon>Insecta</taxon>
        <taxon>Pterygota</taxon>
        <taxon>Neoptera</taxon>
        <taxon>Endopterygota</taxon>
        <taxon>Lepidoptera</taxon>
        <taxon>Glossata</taxon>
        <taxon>Ditrysia</taxon>
        <taxon>Bombycoidea</taxon>
        <taxon>Lasiocampidae</taxon>
        <taxon>Dendrolimus</taxon>
    </lineage>
</organism>
<protein>
    <submittedName>
        <fullName evidence="1">Uncharacterized protein</fullName>
    </submittedName>
</protein>
<dbReference type="EMBL" id="CM034401">
    <property type="protein sequence ID" value="KAJ0175501.1"/>
    <property type="molecule type" value="Genomic_DNA"/>
</dbReference>
<sequence>MDLENGGSSEGALALYFIQRHVAGTCIRRKAGCEVAGNKVLRHAARNKKYSLYFRQPDENGCGLTKFVYTSLKSSRQSGYGVTALAVPPRYSSLGHRIRTLCRLFIGIQRFAARRLTPSHIHSPFP</sequence>
<evidence type="ECO:0000313" key="2">
    <source>
        <dbReference type="Proteomes" id="UP000824533"/>
    </source>
</evidence>
<dbReference type="Proteomes" id="UP000824533">
    <property type="component" value="Linkage Group LG15"/>
</dbReference>
<name>A0ACC1CV01_9NEOP</name>
<proteinExistence type="predicted"/>
<reference evidence="1 2" key="1">
    <citation type="journal article" date="2021" name="Front. Genet.">
        <title>Chromosome-Level Genome Assembly Reveals Significant Gene Expansion in the Toll and IMD Signaling Pathways of Dendrolimus kikuchii.</title>
        <authorList>
            <person name="Zhou J."/>
            <person name="Wu P."/>
            <person name="Xiong Z."/>
            <person name="Liu N."/>
            <person name="Zhao N."/>
            <person name="Ji M."/>
            <person name="Qiu Y."/>
            <person name="Yang B."/>
        </authorList>
    </citation>
    <scope>NUCLEOTIDE SEQUENCE [LARGE SCALE GENOMIC DNA]</scope>
    <source>
        <strain evidence="1">Ann1</strain>
    </source>
</reference>